<dbReference type="EMBL" id="CABFVH010000033">
    <property type="protein sequence ID" value="VUF14400.1"/>
    <property type="molecule type" value="Genomic_DNA"/>
</dbReference>
<proteinExistence type="predicted"/>
<protein>
    <submittedName>
        <fullName evidence="2">Uncharacterized protein</fullName>
    </submittedName>
</protein>
<gene>
    <name evidence="1" type="ORF">IFDJLNFL_0586</name>
    <name evidence="2" type="ORF">MTDSW087_04121</name>
</gene>
<name>A0A564G359_9HYPH</name>
<reference evidence="1" key="2">
    <citation type="journal article" date="2021" name="Front. Microbiol.">
        <title>Comprehensive Comparative Genomics and Phenotyping of Methylobacterium Species.</title>
        <authorList>
            <person name="Alessa O."/>
            <person name="Ogura Y."/>
            <person name="Fujitani Y."/>
            <person name="Takami H."/>
            <person name="Hayashi T."/>
            <person name="Sahin N."/>
            <person name="Tani A."/>
        </authorList>
    </citation>
    <scope>NUCLEOTIDE SEQUENCE</scope>
    <source>
        <strain evidence="1">DSM 22415</strain>
    </source>
</reference>
<dbReference type="AlphaFoldDB" id="A0A564G359"/>
<dbReference type="Proteomes" id="UP000401717">
    <property type="component" value="Unassembled WGS sequence"/>
</dbReference>
<dbReference type="RefSeq" id="WP_144766774.1">
    <property type="nucleotide sequence ID" value="NZ_BPQI01000011.1"/>
</dbReference>
<accession>A0A564G359</accession>
<dbReference type="Proteomes" id="UP001055303">
    <property type="component" value="Unassembled WGS sequence"/>
</dbReference>
<organism evidence="2 3">
    <name type="scientific">Methylobacterium dankookense</name>
    <dbReference type="NCBI Taxonomy" id="560405"/>
    <lineage>
        <taxon>Bacteria</taxon>
        <taxon>Pseudomonadati</taxon>
        <taxon>Pseudomonadota</taxon>
        <taxon>Alphaproteobacteria</taxon>
        <taxon>Hyphomicrobiales</taxon>
        <taxon>Methylobacteriaceae</taxon>
        <taxon>Methylobacterium</taxon>
    </lineage>
</organism>
<keyword evidence="4" id="KW-1185">Reference proteome</keyword>
<sequence length="164" mass="18559">MKGRFSTAADLIAMLNKVVPRLLGRDGPCPTVLLHPGDYGLIESPTRSRLTQRYLPAIQCYVFFEMANSVGLHAEGTYICGVSAGDSYGHAVRRVTKDEASEGILPVCEIKGTPCGVREFLDWWSPRRKNIYLAENPGYRIAFFHDTDEMTSSHSEYEFFNRWF</sequence>
<evidence type="ECO:0000313" key="3">
    <source>
        <dbReference type="Proteomes" id="UP000401717"/>
    </source>
</evidence>
<reference evidence="1" key="3">
    <citation type="submission" date="2021-08" db="EMBL/GenBank/DDBJ databases">
        <authorList>
            <person name="Tani A."/>
            <person name="Ola A."/>
            <person name="Ogura Y."/>
            <person name="Katsura K."/>
            <person name="Hayashi T."/>
        </authorList>
    </citation>
    <scope>NUCLEOTIDE SEQUENCE</scope>
    <source>
        <strain evidence="1">DSM 22415</strain>
    </source>
</reference>
<evidence type="ECO:0000313" key="4">
    <source>
        <dbReference type="Proteomes" id="UP001055303"/>
    </source>
</evidence>
<evidence type="ECO:0000313" key="2">
    <source>
        <dbReference type="EMBL" id="VUF14400.1"/>
    </source>
</evidence>
<reference evidence="2 3" key="1">
    <citation type="submission" date="2019-06" db="EMBL/GenBank/DDBJ databases">
        <authorList>
            <person name="Rodrigo-Torres L."/>
            <person name="Arahal R. D."/>
            <person name="Lucena T."/>
        </authorList>
    </citation>
    <scope>NUCLEOTIDE SEQUENCE [LARGE SCALE GENOMIC DNA]</scope>
    <source>
        <strain evidence="2 3">SW08-7</strain>
    </source>
</reference>
<dbReference type="EMBL" id="BPQI01000011">
    <property type="protein sequence ID" value="GJD54707.1"/>
    <property type="molecule type" value="Genomic_DNA"/>
</dbReference>
<evidence type="ECO:0000313" key="1">
    <source>
        <dbReference type="EMBL" id="GJD54707.1"/>
    </source>
</evidence>